<feature type="region of interest" description="Disordered" evidence="1">
    <location>
        <begin position="1"/>
        <end position="29"/>
    </location>
</feature>
<dbReference type="SUPFAM" id="SSF53098">
    <property type="entry name" value="Ribonuclease H-like"/>
    <property type="match status" value="1"/>
</dbReference>
<protein>
    <recommendedName>
        <fullName evidence="2">Integrase catalytic domain-containing protein</fullName>
    </recommendedName>
</protein>
<dbReference type="GO" id="GO:0015074">
    <property type="term" value="P:DNA integration"/>
    <property type="evidence" value="ECO:0007669"/>
    <property type="project" value="InterPro"/>
</dbReference>
<accession>A0A941EFV1</accession>
<evidence type="ECO:0000256" key="1">
    <source>
        <dbReference type="SAM" id="MobiDB-lite"/>
    </source>
</evidence>
<dbReference type="EMBL" id="JAGSOH010000053">
    <property type="protein sequence ID" value="MBR7828324.1"/>
    <property type="molecule type" value="Genomic_DNA"/>
</dbReference>
<evidence type="ECO:0000313" key="4">
    <source>
        <dbReference type="Proteomes" id="UP000676325"/>
    </source>
</evidence>
<dbReference type="PROSITE" id="PS50994">
    <property type="entry name" value="INTEGRASE"/>
    <property type="match status" value="1"/>
</dbReference>
<dbReference type="InterPro" id="IPR012337">
    <property type="entry name" value="RNaseH-like_sf"/>
</dbReference>
<dbReference type="Pfam" id="PF00665">
    <property type="entry name" value="rve"/>
    <property type="match status" value="1"/>
</dbReference>
<name>A0A941EFV1_9ACTN</name>
<feature type="domain" description="Integrase catalytic" evidence="2">
    <location>
        <begin position="29"/>
        <end position="74"/>
    </location>
</feature>
<gene>
    <name evidence="3" type="ORF">KDK95_18580</name>
</gene>
<dbReference type="Proteomes" id="UP000676325">
    <property type="component" value="Unassembled WGS sequence"/>
</dbReference>
<dbReference type="InterPro" id="IPR001584">
    <property type="entry name" value="Integrase_cat-core"/>
</dbReference>
<dbReference type="RefSeq" id="WP_212519462.1">
    <property type="nucleotide sequence ID" value="NZ_JAGSOH010000053.1"/>
</dbReference>
<keyword evidence="4" id="KW-1185">Reference proteome</keyword>
<evidence type="ECO:0000313" key="3">
    <source>
        <dbReference type="EMBL" id="MBR7828324.1"/>
    </source>
</evidence>
<dbReference type="Gene3D" id="3.30.420.10">
    <property type="entry name" value="Ribonuclease H-like superfamily/Ribonuclease H"/>
    <property type="match status" value="1"/>
</dbReference>
<dbReference type="AlphaFoldDB" id="A0A941EFV1"/>
<evidence type="ECO:0000259" key="2">
    <source>
        <dbReference type="PROSITE" id="PS50994"/>
    </source>
</evidence>
<feature type="compositionally biased region" description="Basic and acidic residues" evidence="1">
    <location>
        <begin position="1"/>
        <end position="13"/>
    </location>
</feature>
<dbReference type="GO" id="GO:0003676">
    <property type="term" value="F:nucleic acid binding"/>
    <property type="evidence" value="ECO:0007669"/>
    <property type="project" value="InterPro"/>
</dbReference>
<organism evidence="3 4">
    <name type="scientific">Actinospica acidithermotolerans</name>
    <dbReference type="NCBI Taxonomy" id="2828514"/>
    <lineage>
        <taxon>Bacteria</taxon>
        <taxon>Bacillati</taxon>
        <taxon>Actinomycetota</taxon>
        <taxon>Actinomycetes</taxon>
        <taxon>Catenulisporales</taxon>
        <taxon>Actinospicaceae</taxon>
        <taxon>Actinospica</taxon>
    </lineage>
</organism>
<reference evidence="3" key="1">
    <citation type="submission" date="2021-04" db="EMBL/GenBank/DDBJ databases">
        <title>Genome based classification of Actinospica acidithermotolerans sp. nov., an actinobacterium isolated from an Indonesian hot spring.</title>
        <authorList>
            <person name="Kusuma A.B."/>
            <person name="Putra K.E."/>
            <person name="Nafisah S."/>
            <person name="Loh J."/>
            <person name="Nouioui I."/>
            <person name="Goodfellow M."/>
        </authorList>
    </citation>
    <scope>NUCLEOTIDE SEQUENCE</scope>
    <source>
        <strain evidence="3">MGRD01-02</strain>
    </source>
</reference>
<feature type="compositionally biased region" description="Basic residues" evidence="1">
    <location>
        <begin position="14"/>
        <end position="23"/>
    </location>
</feature>
<comment type="caution">
    <text evidence="3">The sequence shown here is derived from an EMBL/GenBank/DDBJ whole genome shotgun (WGS) entry which is preliminary data.</text>
</comment>
<proteinExistence type="predicted"/>
<dbReference type="InterPro" id="IPR036397">
    <property type="entry name" value="RNaseH_sf"/>
</dbReference>
<sequence>MHRILREAGEVRERRRHATHPPRKRPELMADGPGQVWSWDITKLRGPGKGVWYSLYVIIDIYSRYVPGYLVAPD</sequence>